<accession>A0ABP8JN49</accession>
<comment type="caution">
    <text evidence="1">The sequence shown here is derived from an EMBL/GenBank/DDBJ whole genome shotgun (WGS) entry which is preliminary data.</text>
</comment>
<evidence type="ECO:0000313" key="2">
    <source>
        <dbReference type="Proteomes" id="UP001500454"/>
    </source>
</evidence>
<keyword evidence="2" id="KW-1185">Reference proteome</keyword>
<protein>
    <submittedName>
        <fullName evidence="1">Uncharacterized protein</fullName>
    </submittedName>
</protein>
<dbReference type="EMBL" id="BAABHA010000015">
    <property type="protein sequence ID" value="GAA4393460.1"/>
    <property type="molecule type" value="Genomic_DNA"/>
</dbReference>
<reference evidence="2" key="1">
    <citation type="journal article" date="2019" name="Int. J. Syst. Evol. Microbiol.">
        <title>The Global Catalogue of Microorganisms (GCM) 10K type strain sequencing project: providing services to taxonomists for standard genome sequencing and annotation.</title>
        <authorList>
            <consortium name="The Broad Institute Genomics Platform"/>
            <consortium name="The Broad Institute Genome Sequencing Center for Infectious Disease"/>
            <person name="Wu L."/>
            <person name="Ma J."/>
        </authorList>
    </citation>
    <scope>NUCLEOTIDE SEQUENCE [LARGE SCALE GENOMIC DNA]</scope>
    <source>
        <strain evidence="2">JCM 17924</strain>
    </source>
</reference>
<sequence length="155" mass="17558">MHITRSLPAAQQELHRAAAVVQARLEADWAWVQKEFDALDLTNEAAQGRLRMLETRRLRLLELAELLEACEKVGPATDTAIEDANELARHWHGQYVKEVGQAADFAGMVLAQSSKQHHRPVPTDAEIEAAMNLRYPWLAKTRRFIDALIERRNAA</sequence>
<name>A0ABP8JN49_9BACT</name>
<organism evidence="1 2">
    <name type="scientific">Hymenobacter koreensis</name>
    <dbReference type="NCBI Taxonomy" id="1084523"/>
    <lineage>
        <taxon>Bacteria</taxon>
        <taxon>Pseudomonadati</taxon>
        <taxon>Bacteroidota</taxon>
        <taxon>Cytophagia</taxon>
        <taxon>Cytophagales</taxon>
        <taxon>Hymenobacteraceae</taxon>
        <taxon>Hymenobacter</taxon>
    </lineage>
</organism>
<dbReference type="Proteomes" id="UP001500454">
    <property type="component" value="Unassembled WGS sequence"/>
</dbReference>
<gene>
    <name evidence="1" type="ORF">GCM10023186_45050</name>
</gene>
<evidence type="ECO:0000313" key="1">
    <source>
        <dbReference type="EMBL" id="GAA4393460.1"/>
    </source>
</evidence>
<proteinExistence type="predicted"/>
<dbReference type="RefSeq" id="WP_345227978.1">
    <property type="nucleotide sequence ID" value="NZ_BAABHA010000015.1"/>
</dbReference>